<accession>A0A2M4D625</accession>
<keyword evidence="1" id="KW-0732">Signal</keyword>
<reference evidence="2" key="1">
    <citation type="submission" date="2018-01" db="EMBL/GenBank/DDBJ databases">
        <title>An insight into the sialome of Amazonian anophelines.</title>
        <authorList>
            <person name="Ribeiro J.M."/>
            <person name="Scarpassa V."/>
            <person name="Calvo E."/>
        </authorList>
    </citation>
    <scope>NUCLEOTIDE SEQUENCE</scope>
</reference>
<sequence>MYHTPVPTCVFLSAFLAAASAVRTLSSLHHARFASRVQLCNPSLLCTSRRLSWQRELQLHKRVLLCSASTVPPL</sequence>
<dbReference type="EMBL" id="GGFL01008808">
    <property type="protein sequence ID" value="MBW72986.1"/>
    <property type="molecule type" value="Transcribed_RNA"/>
</dbReference>
<name>A0A2M4D625_ANODA</name>
<feature type="chain" id="PRO_5014973420" evidence="1">
    <location>
        <begin position="22"/>
        <end position="74"/>
    </location>
</feature>
<evidence type="ECO:0000256" key="1">
    <source>
        <dbReference type="SAM" id="SignalP"/>
    </source>
</evidence>
<evidence type="ECO:0000313" key="2">
    <source>
        <dbReference type="EMBL" id="MBW72986.1"/>
    </source>
</evidence>
<proteinExistence type="predicted"/>
<protein>
    <submittedName>
        <fullName evidence="2">Putative secreted protein</fullName>
    </submittedName>
</protein>
<organism evidence="2">
    <name type="scientific">Anopheles darlingi</name>
    <name type="common">Mosquito</name>
    <dbReference type="NCBI Taxonomy" id="43151"/>
    <lineage>
        <taxon>Eukaryota</taxon>
        <taxon>Metazoa</taxon>
        <taxon>Ecdysozoa</taxon>
        <taxon>Arthropoda</taxon>
        <taxon>Hexapoda</taxon>
        <taxon>Insecta</taxon>
        <taxon>Pterygota</taxon>
        <taxon>Neoptera</taxon>
        <taxon>Endopterygota</taxon>
        <taxon>Diptera</taxon>
        <taxon>Nematocera</taxon>
        <taxon>Culicoidea</taxon>
        <taxon>Culicidae</taxon>
        <taxon>Anophelinae</taxon>
        <taxon>Anopheles</taxon>
    </lineage>
</organism>
<feature type="signal peptide" evidence="1">
    <location>
        <begin position="1"/>
        <end position="21"/>
    </location>
</feature>
<dbReference type="AlphaFoldDB" id="A0A2M4D625"/>